<sequence>MVSSTSTSTSFWGRCTIGGLVLAVLMTLSASSLTHWPTVAFAFANPTTFAINPSAADAEAKIAVVLEIGRRLAKPCVRYLAAWFALRSRWRLMWATFAASCAISGVTFA</sequence>
<evidence type="ECO:0000313" key="1">
    <source>
        <dbReference type="EMBL" id="ABO97463.1"/>
    </source>
</evidence>
<keyword evidence="2" id="KW-1185">Reference proteome</keyword>
<evidence type="ECO:0000313" key="2">
    <source>
        <dbReference type="Proteomes" id="UP000001568"/>
    </source>
</evidence>
<name>A4S1L3_OSTLU</name>
<reference evidence="1 2" key="1">
    <citation type="journal article" date="2007" name="Proc. Natl. Acad. Sci. U.S.A.">
        <title>The tiny eukaryote Ostreococcus provides genomic insights into the paradox of plankton speciation.</title>
        <authorList>
            <person name="Palenik B."/>
            <person name="Grimwood J."/>
            <person name="Aerts A."/>
            <person name="Rouze P."/>
            <person name="Salamov A."/>
            <person name="Putnam N."/>
            <person name="Dupont C."/>
            <person name="Jorgensen R."/>
            <person name="Derelle E."/>
            <person name="Rombauts S."/>
            <person name="Zhou K."/>
            <person name="Otillar R."/>
            <person name="Merchant S.S."/>
            <person name="Podell S."/>
            <person name="Gaasterland T."/>
            <person name="Napoli C."/>
            <person name="Gendler K."/>
            <person name="Manuell A."/>
            <person name="Tai V."/>
            <person name="Vallon O."/>
            <person name="Piganeau G."/>
            <person name="Jancek S."/>
            <person name="Heijde M."/>
            <person name="Jabbari K."/>
            <person name="Bowler C."/>
            <person name="Lohr M."/>
            <person name="Robbens S."/>
            <person name="Werner G."/>
            <person name="Dubchak I."/>
            <person name="Pazour G.J."/>
            <person name="Ren Q."/>
            <person name="Paulsen I."/>
            <person name="Delwiche C."/>
            <person name="Schmutz J."/>
            <person name="Rokhsar D."/>
            <person name="Van de Peer Y."/>
            <person name="Moreau H."/>
            <person name="Grigoriev I.V."/>
        </authorList>
    </citation>
    <scope>NUCLEOTIDE SEQUENCE [LARGE SCALE GENOMIC DNA]</scope>
    <source>
        <strain evidence="1 2">CCE9901</strain>
    </source>
</reference>
<organism evidence="1 2">
    <name type="scientific">Ostreococcus lucimarinus (strain CCE9901)</name>
    <dbReference type="NCBI Taxonomy" id="436017"/>
    <lineage>
        <taxon>Eukaryota</taxon>
        <taxon>Viridiplantae</taxon>
        <taxon>Chlorophyta</taxon>
        <taxon>Mamiellophyceae</taxon>
        <taxon>Mamiellales</taxon>
        <taxon>Bathycoccaceae</taxon>
        <taxon>Ostreococcus</taxon>
    </lineage>
</organism>
<dbReference type="RefSeq" id="XP_001419170.1">
    <property type="nucleotide sequence ID" value="XM_001419133.1"/>
</dbReference>
<dbReference type="KEGG" id="olu:OSTLU_33139"/>
<dbReference type="EMBL" id="CP000588">
    <property type="protein sequence ID" value="ABO97463.1"/>
    <property type="molecule type" value="Genomic_DNA"/>
</dbReference>
<dbReference type="OrthoDB" id="10618278at2759"/>
<accession>A4S1L3</accession>
<dbReference type="Proteomes" id="UP000001568">
    <property type="component" value="Chromosome 8"/>
</dbReference>
<proteinExistence type="predicted"/>
<gene>
    <name evidence="1" type="ORF">OSTLU_33139</name>
</gene>
<dbReference type="GeneID" id="5003223"/>
<dbReference type="Gramene" id="ABO97463">
    <property type="protein sequence ID" value="ABO97463"/>
    <property type="gene ID" value="OSTLU_33139"/>
</dbReference>
<protein>
    <submittedName>
        <fullName evidence="1">Uncharacterized protein</fullName>
    </submittedName>
</protein>
<dbReference type="AlphaFoldDB" id="A4S1L3"/>
<dbReference type="HOGENOM" id="CLU_2188373_0_0_1"/>